<reference evidence="2 3" key="1">
    <citation type="submission" date="2016-03" db="EMBL/GenBank/DDBJ databases">
        <title>Cyphomyrmex costatus WGS genome.</title>
        <authorList>
            <person name="Nygaard S."/>
            <person name="Hu H."/>
            <person name="Boomsma J."/>
            <person name="Zhang G."/>
        </authorList>
    </citation>
    <scope>NUCLEOTIDE SEQUENCE [LARGE SCALE GENOMIC DNA]</scope>
    <source>
        <strain evidence="2">MS0001</strain>
        <tissue evidence="2">Whole body</tissue>
    </source>
</reference>
<gene>
    <name evidence="2" type="ORF">ALC62_07775</name>
</gene>
<evidence type="ECO:0000313" key="2">
    <source>
        <dbReference type="EMBL" id="KYN01425.1"/>
    </source>
</evidence>
<name>A0A151IHG6_9HYME</name>
<dbReference type="EMBL" id="KQ977606">
    <property type="protein sequence ID" value="KYN01425.1"/>
    <property type="molecule type" value="Genomic_DNA"/>
</dbReference>
<sequence>MVIKSLMVALRDNNDNNKRRKKERRTRGKTQGKRTNAAFKELEATPLEREEREGGGTEYLLISLQSRLVEMLRSQTHDKGRESKGKFTRCVLEEGPPGGRARVRRPVGPLVLELVAKTVSFYWHAAPRRPSELLSRSLEAGSPKF</sequence>
<feature type="compositionally biased region" description="Basic residues" evidence="1">
    <location>
        <begin position="18"/>
        <end position="32"/>
    </location>
</feature>
<keyword evidence="3" id="KW-1185">Reference proteome</keyword>
<evidence type="ECO:0000313" key="3">
    <source>
        <dbReference type="Proteomes" id="UP000078542"/>
    </source>
</evidence>
<dbReference type="Proteomes" id="UP000078542">
    <property type="component" value="Unassembled WGS sequence"/>
</dbReference>
<proteinExistence type="predicted"/>
<feature type="region of interest" description="Disordered" evidence="1">
    <location>
        <begin position="74"/>
        <end position="102"/>
    </location>
</feature>
<evidence type="ECO:0000256" key="1">
    <source>
        <dbReference type="SAM" id="MobiDB-lite"/>
    </source>
</evidence>
<dbReference type="AlphaFoldDB" id="A0A151IHG6"/>
<accession>A0A151IHG6</accession>
<organism evidence="2 3">
    <name type="scientific">Cyphomyrmex costatus</name>
    <dbReference type="NCBI Taxonomy" id="456900"/>
    <lineage>
        <taxon>Eukaryota</taxon>
        <taxon>Metazoa</taxon>
        <taxon>Ecdysozoa</taxon>
        <taxon>Arthropoda</taxon>
        <taxon>Hexapoda</taxon>
        <taxon>Insecta</taxon>
        <taxon>Pterygota</taxon>
        <taxon>Neoptera</taxon>
        <taxon>Endopterygota</taxon>
        <taxon>Hymenoptera</taxon>
        <taxon>Apocrita</taxon>
        <taxon>Aculeata</taxon>
        <taxon>Formicoidea</taxon>
        <taxon>Formicidae</taxon>
        <taxon>Myrmicinae</taxon>
        <taxon>Cyphomyrmex</taxon>
    </lineage>
</organism>
<feature type="region of interest" description="Disordered" evidence="1">
    <location>
        <begin position="9"/>
        <end position="36"/>
    </location>
</feature>
<protein>
    <submittedName>
        <fullName evidence="2">Uncharacterized protein</fullName>
    </submittedName>
</protein>
<feature type="compositionally biased region" description="Basic and acidic residues" evidence="1">
    <location>
        <begin position="75"/>
        <end position="85"/>
    </location>
</feature>